<evidence type="ECO:0000313" key="3">
    <source>
        <dbReference type="Proteomes" id="UP001597347"/>
    </source>
</evidence>
<name>A0ABW4LE40_9MICO</name>
<feature type="transmembrane region" description="Helical" evidence="1">
    <location>
        <begin position="28"/>
        <end position="49"/>
    </location>
</feature>
<gene>
    <name evidence="2" type="ORF">ACFSBI_06560</name>
</gene>
<evidence type="ECO:0000313" key="2">
    <source>
        <dbReference type="EMBL" id="MFD1721209.1"/>
    </source>
</evidence>
<keyword evidence="1" id="KW-1133">Transmembrane helix</keyword>
<keyword evidence="1" id="KW-0472">Membrane</keyword>
<sequence>MPQDPQLFDTSDVSYSYRARPETAREVIANRVGVTASLFAAAMGLSYLLGRRRS</sequence>
<dbReference type="Proteomes" id="UP001597347">
    <property type="component" value="Unassembled WGS sequence"/>
</dbReference>
<dbReference type="EMBL" id="JBHUEA010000008">
    <property type="protein sequence ID" value="MFD1721209.1"/>
    <property type="molecule type" value="Genomic_DNA"/>
</dbReference>
<protein>
    <submittedName>
        <fullName evidence="2">Uncharacterized protein</fullName>
    </submittedName>
</protein>
<organism evidence="2 3">
    <name type="scientific">Amnibacterium endophyticum</name>
    <dbReference type="NCBI Taxonomy" id="2109337"/>
    <lineage>
        <taxon>Bacteria</taxon>
        <taxon>Bacillati</taxon>
        <taxon>Actinomycetota</taxon>
        <taxon>Actinomycetes</taxon>
        <taxon>Micrococcales</taxon>
        <taxon>Microbacteriaceae</taxon>
        <taxon>Amnibacterium</taxon>
    </lineage>
</organism>
<accession>A0ABW4LE40</accession>
<keyword evidence="1" id="KW-0812">Transmembrane</keyword>
<dbReference type="RefSeq" id="WP_377933239.1">
    <property type="nucleotide sequence ID" value="NZ_JBHUEA010000008.1"/>
</dbReference>
<keyword evidence="3" id="KW-1185">Reference proteome</keyword>
<reference evidence="3" key="1">
    <citation type="journal article" date="2019" name="Int. J. Syst. Evol. Microbiol.">
        <title>The Global Catalogue of Microorganisms (GCM) 10K type strain sequencing project: providing services to taxonomists for standard genome sequencing and annotation.</title>
        <authorList>
            <consortium name="The Broad Institute Genomics Platform"/>
            <consortium name="The Broad Institute Genome Sequencing Center for Infectious Disease"/>
            <person name="Wu L."/>
            <person name="Ma J."/>
        </authorList>
    </citation>
    <scope>NUCLEOTIDE SEQUENCE [LARGE SCALE GENOMIC DNA]</scope>
    <source>
        <strain evidence="3">CGMCC 1.12471</strain>
    </source>
</reference>
<evidence type="ECO:0000256" key="1">
    <source>
        <dbReference type="SAM" id="Phobius"/>
    </source>
</evidence>
<proteinExistence type="predicted"/>
<comment type="caution">
    <text evidence="2">The sequence shown here is derived from an EMBL/GenBank/DDBJ whole genome shotgun (WGS) entry which is preliminary data.</text>
</comment>